<dbReference type="SUPFAM" id="SSF53098">
    <property type="entry name" value="Ribonuclease H-like"/>
    <property type="match status" value="1"/>
</dbReference>
<dbReference type="GO" id="GO:0004519">
    <property type="term" value="F:endonuclease activity"/>
    <property type="evidence" value="ECO:0007669"/>
    <property type="project" value="UniProtKB-KW"/>
</dbReference>
<evidence type="ECO:0000256" key="4">
    <source>
        <dbReference type="ARBA" id="ARBA00022722"/>
    </source>
</evidence>
<evidence type="ECO:0000256" key="7">
    <source>
        <dbReference type="ARBA" id="ARBA00022801"/>
    </source>
</evidence>
<feature type="repeat" description="ANK" evidence="10">
    <location>
        <begin position="2212"/>
        <end position="2244"/>
    </location>
</feature>
<feature type="domain" description="Reverse transcriptase RNase H-like" evidence="14">
    <location>
        <begin position="2695"/>
        <end position="2798"/>
    </location>
</feature>
<dbReference type="Pfam" id="PF12796">
    <property type="entry name" value="Ank_2"/>
    <property type="match status" value="11"/>
</dbReference>
<evidence type="ECO:0000256" key="3">
    <source>
        <dbReference type="ARBA" id="ARBA00022695"/>
    </source>
</evidence>
<keyword evidence="9 10" id="KW-0040">ANK repeat</keyword>
<evidence type="ECO:0000256" key="9">
    <source>
        <dbReference type="ARBA" id="ARBA00023043"/>
    </source>
</evidence>
<keyword evidence="3" id="KW-0548">Nucleotidyltransferase</keyword>
<feature type="repeat" description="ANK" evidence="10">
    <location>
        <begin position="2246"/>
        <end position="2278"/>
    </location>
</feature>
<feature type="repeat" description="ANK" evidence="10">
    <location>
        <begin position="1508"/>
        <end position="1540"/>
    </location>
</feature>
<feature type="repeat" description="ANK" evidence="10">
    <location>
        <begin position="1341"/>
        <end position="1373"/>
    </location>
</feature>
<keyword evidence="7" id="KW-0378">Hydrolase</keyword>
<dbReference type="PANTHER" id="PTHR24123:SF33">
    <property type="entry name" value="PROTEIN HOS4"/>
    <property type="match status" value="1"/>
</dbReference>
<feature type="domain" description="Integrase zinc-binding" evidence="15">
    <location>
        <begin position="2890"/>
        <end position="2947"/>
    </location>
</feature>
<dbReference type="Gene3D" id="3.40.50.300">
    <property type="entry name" value="P-loop containing nucleotide triphosphate hydrolases"/>
    <property type="match status" value="1"/>
</dbReference>
<dbReference type="PROSITE" id="PS50297">
    <property type="entry name" value="ANK_REP_REGION"/>
    <property type="match status" value="16"/>
</dbReference>
<evidence type="ECO:0000256" key="6">
    <source>
        <dbReference type="ARBA" id="ARBA00022759"/>
    </source>
</evidence>
<keyword evidence="17" id="KW-1185">Reference proteome</keyword>
<dbReference type="SUPFAM" id="SSF48403">
    <property type="entry name" value="Ankyrin repeat"/>
    <property type="match status" value="6"/>
</dbReference>
<evidence type="ECO:0000313" key="16">
    <source>
        <dbReference type="EMBL" id="KAH0814757.1"/>
    </source>
</evidence>
<feature type="repeat" description="ANK" evidence="10">
    <location>
        <begin position="1925"/>
        <end position="1957"/>
    </location>
</feature>
<evidence type="ECO:0000259" key="13">
    <source>
        <dbReference type="Pfam" id="PF00078"/>
    </source>
</evidence>
<feature type="repeat" description="ANK" evidence="10">
    <location>
        <begin position="1603"/>
        <end position="1634"/>
    </location>
</feature>
<dbReference type="InterPro" id="IPR043502">
    <property type="entry name" value="DNA/RNA_pol_sf"/>
</dbReference>
<comment type="caution">
    <text evidence="16">The sequence shown here is derived from an EMBL/GenBank/DDBJ whole genome shotgun (WGS) entry which is preliminary data.</text>
</comment>
<dbReference type="GO" id="GO:0003964">
    <property type="term" value="F:RNA-directed DNA polymerase activity"/>
    <property type="evidence" value="ECO:0007669"/>
    <property type="project" value="UniProtKB-KW"/>
</dbReference>
<evidence type="ECO:0000256" key="2">
    <source>
        <dbReference type="ARBA" id="ARBA00022679"/>
    </source>
</evidence>
<feature type="repeat" description="ANK" evidence="10">
    <location>
        <begin position="1754"/>
        <end position="1786"/>
    </location>
</feature>
<dbReference type="CDD" id="cd09274">
    <property type="entry name" value="RNase_HI_RT_Ty3"/>
    <property type="match status" value="1"/>
</dbReference>
<evidence type="ECO:0000256" key="12">
    <source>
        <dbReference type="SAM" id="MobiDB-lite"/>
    </source>
</evidence>
<organism evidence="16 17">
    <name type="scientific">Tenebrio molitor</name>
    <name type="common">Yellow mealworm beetle</name>
    <dbReference type="NCBI Taxonomy" id="7067"/>
    <lineage>
        <taxon>Eukaryota</taxon>
        <taxon>Metazoa</taxon>
        <taxon>Ecdysozoa</taxon>
        <taxon>Arthropoda</taxon>
        <taxon>Hexapoda</taxon>
        <taxon>Insecta</taxon>
        <taxon>Pterygota</taxon>
        <taxon>Neoptera</taxon>
        <taxon>Endopterygota</taxon>
        <taxon>Coleoptera</taxon>
        <taxon>Polyphaga</taxon>
        <taxon>Cucujiformia</taxon>
        <taxon>Tenebrionidae</taxon>
        <taxon>Tenebrio</taxon>
    </lineage>
</organism>
<feature type="repeat" description="ANK" evidence="10">
    <location>
        <begin position="1859"/>
        <end position="1891"/>
    </location>
</feature>
<feature type="repeat" description="ANK" evidence="10">
    <location>
        <begin position="1787"/>
        <end position="1819"/>
    </location>
</feature>
<evidence type="ECO:0000313" key="17">
    <source>
        <dbReference type="Proteomes" id="UP000719412"/>
    </source>
</evidence>
<feature type="coiled-coil region" evidence="11">
    <location>
        <begin position="857"/>
        <end position="884"/>
    </location>
</feature>
<dbReference type="InterPro" id="IPR041373">
    <property type="entry name" value="RT_RNaseH"/>
</dbReference>
<proteinExistence type="predicted"/>
<reference evidence="16" key="2">
    <citation type="submission" date="2021-08" db="EMBL/GenBank/DDBJ databases">
        <authorList>
            <person name="Eriksson T."/>
        </authorList>
    </citation>
    <scope>NUCLEOTIDE SEQUENCE</scope>
    <source>
        <strain evidence="16">Stoneville</strain>
        <tissue evidence="16">Whole head</tissue>
    </source>
</reference>
<feature type="domain" description="Reverse transcriptase" evidence="13">
    <location>
        <begin position="2516"/>
        <end position="2604"/>
    </location>
</feature>
<protein>
    <recommendedName>
        <fullName evidence="1">RNA-directed DNA polymerase</fullName>
        <ecNumber evidence="1">2.7.7.49</ecNumber>
    </recommendedName>
</protein>
<feature type="repeat" description="ANK" evidence="10">
    <location>
        <begin position="1541"/>
        <end position="1573"/>
    </location>
</feature>
<dbReference type="InterPro" id="IPR027417">
    <property type="entry name" value="P-loop_NTPase"/>
</dbReference>
<feature type="repeat" description="ANK" evidence="10">
    <location>
        <begin position="1665"/>
        <end position="1697"/>
    </location>
</feature>
<dbReference type="GO" id="GO:0003676">
    <property type="term" value="F:nucleic acid binding"/>
    <property type="evidence" value="ECO:0007669"/>
    <property type="project" value="InterPro"/>
</dbReference>
<feature type="repeat" description="ANK" evidence="10">
    <location>
        <begin position="2425"/>
        <end position="2457"/>
    </location>
</feature>
<dbReference type="Pfam" id="PF17921">
    <property type="entry name" value="Integrase_H2C2"/>
    <property type="match status" value="1"/>
</dbReference>
<feature type="region of interest" description="Disordered" evidence="12">
    <location>
        <begin position="3181"/>
        <end position="3211"/>
    </location>
</feature>
<dbReference type="Pfam" id="PF17917">
    <property type="entry name" value="RT_RNaseH"/>
    <property type="match status" value="1"/>
</dbReference>
<keyword evidence="11" id="KW-0175">Coiled coil</keyword>
<dbReference type="InterPro" id="IPR002110">
    <property type="entry name" value="Ankyrin_rpt"/>
</dbReference>
<evidence type="ECO:0000256" key="10">
    <source>
        <dbReference type="PROSITE-ProRule" id="PRU00023"/>
    </source>
</evidence>
<feature type="repeat" description="ANK" evidence="10">
    <location>
        <begin position="2148"/>
        <end position="2180"/>
    </location>
</feature>
<feature type="compositionally biased region" description="Low complexity" evidence="12">
    <location>
        <begin position="3193"/>
        <end position="3211"/>
    </location>
</feature>
<dbReference type="FunFam" id="3.10.20.370:FF:000001">
    <property type="entry name" value="Retrovirus-related Pol polyprotein from transposon 17.6-like protein"/>
    <property type="match status" value="1"/>
</dbReference>
<evidence type="ECO:0000256" key="8">
    <source>
        <dbReference type="ARBA" id="ARBA00022918"/>
    </source>
</evidence>
<dbReference type="Pfam" id="PF13637">
    <property type="entry name" value="Ank_4"/>
    <property type="match status" value="1"/>
</dbReference>
<dbReference type="InterPro" id="IPR012337">
    <property type="entry name" value="RNaseH-like_sf"/>
</dbReference>
<dbReference type="Gene3D" id="3.30.70.270">
    <property type="match status" value="1"/>
</dbReference>
<evidence type="ECO:0000256" key="5">
    <source>
        <dbReference type="ARBA" id="ARBA00022737"/>
    </source>
</evidence>
<feature type="repeat" description="ANK" evidence="10">
    <location>
        <begin position="2359"/>
        <end position="2391"/>
    </location>
</feature>
<dbReference type="Gene3D" id="3.30.420.10">
    <property type="entry name" value="Ribonuclease H-like superfamily/Ribonuclease H"/>
    <property type="match status" value="1"/>
</dbReference>
<keyword evidence="6" id="KW-0255">Endonuclease</keyword>
<evidence type="ECO:0000256" key="11">
    <source>
        <dbReference type="SAM" id="Coils"/>
    </source>
</evidence>
<feature type="repeat" description="ANK" evidence="10">
    <location>
        <begin position="2115"/>
        <end position="2147"/>
    </location>
</feature>
<dbReference type="GO" id="GO:0016787">
    <property type="term" value="F:hydrolase activity"/>
    <property type="evidence" value="ECO:0007669"/>
    <property type="project" value="UniProtKB-KW"/>
</dbReference>
<dbReference type="Gene3D" id="3.10.20.370">
    <property type="match status" value="1"/>
</dbReference>
<feature type="repeat" description="ANK" evidence="10">
    <location>
        <begin position="2458"/>
        <end position="2490"/>
    </location>
</feature>
<dbReference type="PROSITE" id="PS50088">
    <property type="entry name" value="ANK_REPEAT"/>
    <property type="match status" value="22"/>
</dbReference>
<sequence>MSTNNKDMGDFDDVVMEIELKNGEQHVFALQLKHIVRPIAQVHLVTNNKKFSLKKYSKEFKKVKTNYDKSHNSVLEKHEKIGEDWTKLEPIADGKKIDSDILIRKFDDCFEKKILNFGETDSGINYKIKRDKEGSPDEEFFNQFSFYTKQKTAKETESLISDTILNTFKNCKSSVVIKYLNYFSYWCRRDFGAFKITKQDVRTKLAELLLAPHIPEPNIEELQSLPEDKNLLLLEIFLRFDMVVLEKPSDVVLNRIWSTFIQEFLNKSKEWNKPISGLYMGLVKDIVDLPISALSENFNEISLKKIYLILWQKDILPLILKVPKDAPEQQHILQAIKLCETKGRKKKFLLLEEINLEDTSDWTIFRNLSDLNSASSFYNFVTEQMSVSVQGRPSILLKELLQIDESLVNSITMEEIVLIFEGNFLIGDDSKIHFPRYYVQRQVPKILMNNETIDQLDDVFVVSYFGDVENIHTNFSVNTVDISKYLLLKPQRGSTSYKPKQFLASYLVNIEKKEQVMNSKFIILAKGGCPKGQFHEICLMNSTKNCHHVHFYDNQRFEWIESRGSTSEIQNYQLNSKELKSEDFVQDSDVFTHFDNKINVICADPGMGKSIMMKFLKFNCPSSFWVVMVNLSEHTGFFKKKHNVQEILTYFLRIEGRNALAEHVVTLLSSKKQLIFLWDGFDELPKESIEGVISAVKNLALEGYLQWLSARSNSKNFLQETFQTLALTITQFSQQNQYEYVHTHLTDKYEDEKKVQDVIGKMDENIRTSLNCGYFDYTGIPLQIHMVVEIYLRQPEDQIDNVLVITLTDMYEKFIKGRFDTMFEKAEADPENYYMQQIREQYVNVQLPLYEIAAVKASFEEELLRNLNLNCDELLNELEETEDSLGLIVGINDEKKLIFAHKTYEEFLAASWLARNCHIHTDVVAALFQEKHTNIRLMFDMILAKDSPVHLAVLYRNLDVLAMNEDQIENCMDNAGRNPLHIACSWGRKYPVIEVMENSSEELNVERSSEINQQKFLDLIQFLKQTNPNISNIEGILTCPKSFDAVDKYYNNLYQQVGEPYILDNNSETVTICAETLVKVDEEDTNYLEIVSFLLDHKCKPLEVDQLLSWNAFHYADKTLSLAAINLMLKRVQMNRELLKNYNHIPTLLHYFVGFLYDELFELVDEVPYIQYKYQYGNLSLLQLATETNNLHAVSKLLQYNCYKDVINMQSAFSGNPLSSATFHGNLEMIDVLLENGCKVNGHKTPPVFGAVFGNKIQCYEKLLKAGADVNALSDDGNSPLIMATMLNQKEIVTQFLQNGADVNYANEEFTALDHALKHGVELVQLFLKYKPNLNRQSPDLGYTTLHFACEYGNLDIIKCLLEHGADTKIKSKDLLTPLLVALVNSNKEIALELIEADPSVINDCMHENSSKLSPMIVAVKENFDEVIRALIKHGAHLYNDECDTTPLHIAVAKGLDSIVTTLIEVGASVNRPDANGELPLCFAALKNVTIVKILLDNSADVNAKNKSAVTALHLAALRGKLDSVEELVNRGANMDAVDETNLTPLLYSIREKHPEVTKFLLEKGASVDDGEELLCQAARSDLPECIVLLLERGVSVNAKDSSGKTALNYASYNGNSCVKVLLEKGANPNSVSSVEESPIMLPLIFGKTDTIKELINAGTDLTFNSMNALHVAVFLGDIFSTVFLIRRGVDVNVVTENSGETPLHYVCGSNVKTTIIKKLLATKHYNVCINYNAEDCARELLANGADVNRKDIYGLSPLHVACREGENGLVKLFIEHGADVNALTNEKITALHACYAFENLEGGDILLENGADLNAIDAWGKTPLSFGMDQVHTKGFDDLILLDKLIKLGANIDSPDQDGFTLLHKACKEGNSEAVDYLLRNGANVETITNQGSTPIFYACDGLHEKIVVMLLDRKCAVNVQNPDGNTPLHFAALKGDELIMTLLLKAGSDANIQNNNKFTPLHLTCQFGEYIKSKTLLKAGAKINQKGSKNYAPLHFAISSKNTDLVQLLIRQGANIDQASLYSAVHIADLELVMLLLSQNHSFNLNTENLIEALLNAESRNLDLLNYLLRKGSDPNSLCGPLTNLALACKVDCLGYVECLLQHGANVNACGPTGTTPLMSTCFNKHLRIANLLVNSGVDVNQKDDQGWNAFFYACSNGNLDLVKFLHKKGTNIFLESRIRSTALMEASQHTPIIRYLVDNGLNVNHKNNDNCTPLFNACLHDNCEGALYLIENGAEINAVTKSQRLTPLHGASIMGHAEMVKLLLFFNADVTIKSTSGNTPLLSAVGNNKLEVVKLFADLLTNAETSGNDYGITNRSELDSEWQRCFLYAAMYGVLDILKFLHESGLIMIDARHPENLFSALHYACYSGKYDIAHYLIENGADVNAESSEDFVPLYLASHHGHLDLVKLLVTSTAAIDAPNFHGNTPLFSAAANGFLNIVQYLYENGAKVHVVDQDGDTPLHDAACRGHLSTVQYLVSKNADVNYKNKNNKTPLDLAVEKENQEVVELLKKVLLFQFKVVPFGLRNSAQTQQGLMAPFSAHNLNLTSSSIRIDNLIITTSDFESHCALLREVLEHLKKANLTVNIEKSKFFQTSLKYLGYVIDSDGIRTDPDKVAAMTSYPRPNTTTEIKRFVGLCSWYRRFIADFSTLIASINELLKGRQKRQKIHWSAAADTSFHKIKEALSSAAVLISPDFTKPFVVQCDASDVGIGGVLTQEIEGEEKIVCFASRTLNRAERNYSETERECLAVIFCLEKFRPYVERTKFTVITDHRSLLYLFRMKTPTGRLARWILRLQQFMFDIVHCKGRCNVVPDALSRGVQMTDDEPEPKLTLVDLDPEDNDCWYRQMCDQVAEFSDDYPGYKVEEEKLFRLCPSRAPLIVNEREWKFVVPKSRRRPVVESCHDEPTAGHFGNVKTLKRVQENYFWPRMREDIRKYVRSCQQCAAHKMPNVTPFGRMGREKVVRFPWQIIALDFMGPFPKTRSGNKYLLVVADWFSKYTLLLPMKRATARSVIKFLEFISGTSRDFVKSYNCQGIWYNAKYHPQANFVERTNRTVGTAVHIKADENFDFTVADRRDYAANLDQLRHVFQSVRQNFHQAYVRQSLQYNTTRREHEFQVGDHVWRRNKVLSSAPQKFTTKLTPRYVLSQVVRKVSNLVYTLRDVTGAPAGNWHLKDLKPFYSDSDSHDSSESEETGSNSSSRNLSPTSSLFRS</sequence>
<dbReference type="Gene3D" id="1.10.340.70">
    <property type="match status" value="1"/>
</dbReference>
<accession>A0A8J6HI86</accession>
<dbReference type="Pfam" id="PF00078">
    <property type="entry name" value="RVT_1"/>
    <property type="match status" value="1"/>
</dbReference>
<dbReference type="Gene3D" id="1.25.40.20">
    <property type="entry name" value="Ankyrin repeat-containing domain"/>
    <property type="match status" value="13"/>
</dbReference>
<evidence type="ECO:0000259" key="15">
    <source>
        <dbReference type="Pfam" id="PF17921"/>
    </source>
</evidence>
<keyword evidence="4" id="KW-0540">Nuclease</keyword>
<gene>
    <name evidence="16" type="ORF">GEV33_008034</name>
</gene>
<dbReference type="InterPro" id="IPR000477">
    <property type="entry name" value="RT_dom"/>
</dbReference>
<dbReference type="PANTHER" id="PTHR24123">
    <property type="entry name" value="ANKYRIN REPEAT-CONTAINING"/>
    <property type="match status" value="1"/>
</dbReference>
<dbReference type="InterPro" id="IPR043128">
    <property type="entry name" value="Rev_trsase/Diguanyl_cyclase"/>
</dbReference>
<feature type="repeat" description="ANK" evidence="10">
    <location>
        <begin position="1276"/>
        <end position="1308"/>
    </location>
</feature>
<dbReference type="EC" id="2.7.7.49" evidence="1"/>
<dbReference type="InterPro" id="IPR051165">
    <property type="entry name" value="Multifunctional_ANK_Repeat"/>
</dbReference>
<dbReference type="PRINTS" id="PR01415">
    <property type="entry name" value="ANKYRIN"/>
</dbReference>
<dbReference type="InterPro" id="IPR036770">
    <property type="entry name" value="Ankyrin_rpt-contain_sf"/>
</dbReference>
<dbReference type="FunFam" id="3.30.70.270:FF:000020">
    <property type="entry name" value="Transposon Tf2-6 polyprotein-like Protein"/>
    <property type="match status" value="1"/>
</dbReference>
<evidence type="ECO:0000256" key="1">
    <source>
        <dbReference type="ARBA" id="ARBA00012493"/>
    </source>
</evidence>
<feature type="repeat" description="ANK" evidence="10">
    <location>
        <begin position="2392"/>
        <end position="2424"/>
    </location>
</feature>
<dbReference type="FunFam" id="1.10.340.70:FF:000001">
    <property type="entry name" value="Retrovirus-related Pol polyprotein from transposon gypsy-like Protein"/>
    <property type="match status" value="1"/>
</dbReference>
<keyword evidence="2" id="KW-0808">Transferase</keyword>
<dbReference type="SMART" id="SM00248">
    <property type="entry name" value="ANK"/>
    <property type="match status" value="41"/>
</dbReference>
<dbReference type="EMBL" id="JABDTM020023962">
    <property type="protein sequence ID" value="KAH0814757.1"/>
    <property type="molecule type" value="Genomic_DNA"/>
</dbReference>
<feature type="repeat" description="ANK" evidence="10">
    <location>
        <begin position="1958"/>
        <end position="1990"/>
    </location>
</feature>
<dbReference type="GO" id="GO:0042575">
    <property type="term" value="C:DNA polymerase complex"/>
    <property type="evidence" value="ECO:0007669"/>
    <property type="project" value="UniProtKB-ARBA"/>
</dbReference>
<dbReference type="Proteomes" id="UP000719412">
    <property type="component" value="Unassembled WGS sequence"/>
</dbReference>
<dbReference type="Pfam" id="PF00023">
    <property type="entry name" value="Ank"/>
    <property type="match status" value="1"/>
</dbReference>
<keyword evidence="8" id="KW-0695">RNA-directed DNA polymerase</keyword>
<keyword evidence="5" id="KW-0677">Repeat</keyword>
<feature type="repeat" description="ANK" evidence="10">
    <location>
        <begin position="1991"/>
        <end position="2023"/>
    </location>
</feature>
<feature type="repeat" description="ANK" evidence="10">
    <location>
        <begin position="1570"/>
        <end position="1602"/>
    </location>
</feature>
<evidence type="ECO:0000259" key="14">
    <source>
        <dbReference type="Pfam" id="PF17917"/>
    </source>
</evidence>
<dbReference type="SUPFAM" id="SSF56672">
    <property type="entry name" value="DNA/RNA polymerases"/>
    <property type="match status" value="1"/>
</dbReference>
<name>A0A8J6HI86_TENMO</name>
<reference evidence="16" key="1">
    <citation type="journal article" date="2020" name="J Insects Food Feed">
        <title>The yellow mealworm (Tenebrio molitor) genome: a resource for the emerging insects as food and feed industry.</title>
        <authorList>
            <person name="Eriksson T."/>
            <person name="Andere A."/>
            <person name="Kelstrup H."/>
            <person name="Emery V."/>
            <person name="Picard C."/>
        </authorList>
    </citation>
    <scope>NUCLEOTIDE SEQUENCE</scope>
    <source>
        <strain evidence="16">Stoneville</strain>
        <tissue evidence="16">Whole head</tissue>
    </source>
</reference>
<dbReference type="InterPro" id="IPR041588">
    <property type="entry name" value="Integrase_H2C2"/>
</dbReference>
<feature type="repeat" description="ANK" evidence="10">
    <location>
        <begin position="1443"/>
        <end position="1475"/>
    </location>
</feature>
<dbReference type="InterPro" id="IPR036397">
    <property type="entry name" value="RNaseH_sf"/>
</dbReference>